<gene>
    <name evidence="3" type="primary">epsG</name>
    <name evidence="3" type="ORF">CAter282_2972</name>
</gene>
<dbReference type="OrthoDB" id="9808257at2"/>
<proteinExistence type="predicted"/>
<dbReference type="CDD" id="cd05387">
    <property type="entry name" value="BY-kinase"/>
    <property type="match status" value="1"/>
</dbReference>
<keyword evidence="3" id="KW-0418">Kinase</keyword>
<keyword evidence="3" id="KW-0808">Transferase</keyword>
<dbReference type="InterPro" id="IPR037257">
    <property type="entry name" value="T2SS_E_N_sf"/>
</dbReference>
<evidence type="ECO:0000256" key="1">
    <source>
        <dbReference type="ARBA" id="ARBA00022741"/>
    </source>
</evidence>
<dbReference type="NCBIfam" id="TIGR03029">
    <property type="entry name" value="EpsG"/>
    <property type="match status" value="1"/>
</dbReference>
<name>A0A127QKV5_9BURK</name>
<dbReference type="Pfam" id="PF06564">
    <property type="entry name" value="CBP_BcsQ"/>
    <property type="match status" value="1"/>
</dbReference>
<sequence length="291" mass="31242">MSNPVSSIVGVPTASRKDANMGLMLVEQGKMTSDEVESVRRLQKAEGLRFGEAAQRLGLVTEADIQQVLAHQFDYPYLQAGGGNYSPELMAAYQPFSAEVEMLRSVRSELMLRWFRPGRKSLAIASANPGDGASLLAANLAVVISQLGEQTLLVDANLRNPSQHKIFNLDAGRGLADVLAGRAGLDMLEMAESFVDLSLLPAGSPVPNPQELISRASFVATNKTLCERFDIILYDTPAFSSAADALTIAARAGGVLLVVRKDHTRMADLSAFSDQLRRSGTEVVGSVMVSF</sequence>
<keyword evidence="4" id="KW-1185">Reference proteome</keyword>
<accession>A0A127QKV5</accession>
<evidence type="ECO:0000313" key="3">
    <source>
        <dbReference type="EMBL" id="AMP10693.1"/>
    </source>
</evidence>
<dbReference type="GO" id="GO:0005524">
    <property type="term" value="F:ATP binding"/>
    <property type="evidence" value="ECO:0007669"/>
    <property type="project" value="UniProtKB-KW"/>
</dbReference>
<dbReference type="SUPFAM" id="SSF160246">
    <property type="entry name" value="EspE N-terminal domain-like"/>
    <property type="match status" value="1"/>
</dbReference>
<dbReference type="Proteomes" id="UP000071778">
    <property type="component" value="Chromosome"/>
</dbReference>
<dbReference type="EMBL" id="CP013235">
    <property type="protein sequence ID" value="AMP10693.1"/>
    <property type="molecule type" value="Genomic_DNA"/>
</dbReference>
<dbReference type="PANTHER" id="PTHR32309:SF13">
    <property type="entry name" value="FERRIC ENTEROBACTIN TRANSPORT PROTEIN FEPE"/>
    <property type="match status" value="1"/>
</dbReference>
<dbReference type="NCBIfam" id="TIGR01007">
    <property type="entry name" value="eps_fam"/>
    <property type="match status" value="1"/>
</dbReference>
<dbReference type="InterPro" id="IPR017479">
    <property type="entry name" value="Tyr_kinase_chain_length_EpsG"/>
</dbReference>
<keyword evidence="1" id="KW-0547">Nucleotide-binding</keyword>
<protein>
    <submittedName>
        <fullName evidence="3">Chain length determinant protein tyrosine kinase EpsG</fullName>
    </submittedName>
</protein>
<dbReference type="Gene3D" id="3.40.50.300">
    <property type="entry name" value="P-loop containing nucleotide triphosphate hydrolases"/>
    <property type="match status" value="1"/>
</dbReference>
<dbReference type="InterPro" id="IPR017746">
    <property type="entry name" value="Cellulose_synthase_operon_BcsQ"/>
</dbReference>
<dbReference type="InterPro" id="IPR005702">
    <property type="entry name" value="Wzc-like_C"/>
</dbReference>
<dbReference type="AlphaFoldDB" id="A0A127QKV5"/>
<evidence type="ECO:0000313" key="4">
    <source>
        <dbReference type="Proteomes" id="UP000071778"/>
    </source>
</evidence>
<dbReference type="GO" id="GO:0004713">
    <property type="term" value="F:protein tyrosine kinase activity"/>
    <property type="evidence" value="ECO:0007669"/>
    <property type="project" value="TreeGrafter"/>
</dbReference>
<keyword evidence="2" id="KW-0067">ATP-binding</keyword>
<dbReference type="InterPro" id="IPR027417">
    <property type="entry name" value="P-loop_NTPase"/>
</dbReference>
<dbReference type="RefSeq" id="WP_061533880.1">
    <property type="nucleotide sequence ID" value="NZ_CP013233.1"/>
</dbReference>
<organism evidence="3 4">
    <name type="scientific">Collimonas arenae</name>
    <dbReference type="NCBI Taxonomy" id="279058"/>
    <lineage>
        <taxon>Bacteria</taxon>
        <taxon>Pseudomonadati</taxon>
        <taxon>Pseudomonadota</taxon>
        <taxon>Betaproteobacteria</taxon>
        <taxon>Burkholderiales</taxon>
        <taxon>Oxalobacteraceae</taxon>
        <taxon>Collimonas</taxon>
    </lineage>
</organism>
<evidence type="ECO:0000256" key="2">
    <source>
        <dbReference type="ARBA" id="ARBA00022840"/>
    </source>
</evidence>
<dbReference type="PANTHER" id="PTHR32309">
    <property type="entry name" value="TYROSINE-PROTEIN KINASE"/>
    <property type="match status" value="1"/>
</dbReference>
<reference evidence="3 4" key="1">
    <citation type="submission" date="2015-11" db="EMBL/GenBank/DDBJ databases">
        <title>Exploring the genomic traits of fungus-feeding bacterial genus Collimonas.</title>
        <authorList>
            <person name="Song C."/>
            <person name="Schmidt R."/>
            <person name="de Jager V."/>
            <person name="Krzyzanowska D."/>
            <person name="Jongedijk E."/>
            <person name="Cankar K."/>
            <person name="Beekwilder J."/>
            <person name="van Veen A."/>
            <person name="de Boer W."/>
            <person name="van Veen J.A."/>
            <person name="Garbeva P."/>
        </authorList>
    </citation>
    <scope>NUCLEOTIDE SEQUENCE [LARGE SCALE GENOMIC DNA]</scope>
    <source>
        <strain evidence="3 4">Ter282</strain>
    </source>
</reference>
<dbReference type="PATRIC" id="fig|279058.17.peg.3231"/>
<dbReference type="GO" id="GO:0005886">
    <property type="term" value="C:plasma membrane"/>
    <property type="evidence" value="ECO:0007669"/>
    <property type="project" value="TreeGrafter"/>
</dbReference>
<dbReference type="SUPFAM" id="SSF52540">
    <property type="entry name" value="P-loop containing nucleoside triphosphate hydrolases"/>
    <property type="match status" value="1"/>
</dbReference>
<dbReference type="InterPro" id="IPR050445">
    <property type="entry name" value="Bact_polysacc_biosynth/exp"/>
</dbReference>